<feature type="compositionally biased region" description="Basic and acidic residues" evidence="3">
    <location>
        <begin position="230"/>
        <end position="250"/>
    </location>
</feature>
<dbReference type="PANTHER" id="PTHR48025:SF1">
    <property type="entry name" value="RRM DOMAIN-CONTAINING PROTEIN"/>
    <property type="match status" value="1"/>
</dbReference>
<feature type="compositionally biased region" description="Basic and acidic residues" evidence="3">
    <location>
        <begin position="61"/>
        <end position="72"/>
    </location>
</feature>
<protein>
    <recommendedName>
        <fullName evidence="4">RRM domain-containing protein</fullName>
    </recommendedName>
</protein>
<dbReference type="InterPro" id="IPR012677">
    <property type="entry name" value="Nucleotide-bd_a/b_plait_sf"/>
</dbReference>
<dbReference type="OrthoDB" id="442677at2759"/>
<evidence type="ECO:0000256" key="3">
    <source>
        <dbReference type="SAM" id="MobiDB-lite"/>
    </source>
</evidence>
<feature type="region of interest" description="Disordered" evidence="3">
    <location>
        <begin position="230"/>
        <end position="255"/>
    </location>
</feature>
<gene>
    <name evidence="5" type="ORF">KP509_32G016000</name>
</gene>
<dbReference type="GO" id="GO:1901259">
    <property type="term" value="P:chloroplast rRNA processing"/>
    <property type="evidence" value="ECO:0007669"/>
    <property type="project" value="TreeGrafter"/>
</dbReference>
<feature type="region of interest" description="Disordered" evidence="3">
    <location>
        <begin position="498"/>
        <end position="570"/>
    </location>
</feature>
<feature type="region of interest" description="Disordered" evidence="3">
    <location>
        <begin position="191"/>
        <end position="214"/>
    </location>
</feature>
<organism evidence="5 6">
    <name type="scientific">Ceratopteris richardii</name>
    <name type="common">Triangle waterfern</name>
    <dbReference type="NCBI Taxonomy" id="49495"/>
    <lineage>
        <taxon>Eukaryota</taxon>
        <taxon>Viridiplantae</taxon>
        <taxon>Streptophyta</taxon>
        <taxon>Embryophyta</taxon>
        <taxon>Tracheophyta</taxon>
        <taxon>Polypodiopsida</taxon>
        <taxon>Polypodiidae</taxon>
        <taxon>Polypodiales</taxon>
        <taxon>Pteridineae</taxon>
        <taxon>Pteridaceae</taxon>
        <taxon>Parkerioideae</taxon>
        <taxon>Ceratopteris</taxon>
    </lineage>
</organism>
<dbReference type="GO" id="GO:0003729">
    <property type="term" value="F:mRNA binding"/>
    <property type="evidence" value="ECO:0007669"/>
    <property type="project" value="TreeGrafter"/>
</dbReference>
<keyword evidence="1 2" id="KW-0694">RNA-binding</keyword>
<dbReference type="InterPro" id="IPR050502">
    <property type="entry name" value="Euk_RNA-bind_prot"/>
</dbReference>
<dbReference type="Proteomes" id="UP000825935">
    <property type="component" value="Chromosome 32"/>
</dbReference>
<evidence type="ECO:0000259" key="4">
    <source>
        <dbReference type="PROSITE" id="PS50102"/>
    </source>
</evidence>
<dbReference type="PROSITE" id="PS50102">
    <property type="entry name" value="RRM"/>
    <property type="match status" value="2"/>
</dbReference>
<reference evidence="5" key="1">
    <citation type="submission" date="2021-08" db="EMBL/GenBank/DDBJ databases">
        <title>WGS assembly of Ceratopteris richardii.</title>
        <authorList>
            <person name="Marchant D.B."/>
            <person name="Chen G."/>
            <person name="Jenkins J."/>
            <person name="Shu S."/>
            <person name="Leebens-Mack J."/>
            <person name="Grimwood J."/>
            <person name="Schmutz J."/>
            <person name="Soltis P."/>
            <person name="Soltis D."/>
            <person name="Chen Z.-H."/>
        </authorList>
    </citation>
    <scope>NUCLEOTIDE SEQUENCE</scope>
    <source>
        <strain evidence="5">Whitten #5841</strain>
        <tissue evidence="5">Leaf</tissue>
    </source>
</reference>
<evidence type="ECO:0000313" key="5">
    <source>
        <dbReference type="EMBL" id="KAH7286639.1"/>
    </source>
</evidence>
<evidence type="ECO:0000256" key="1">
    <source>
        <dbReference type="ARBA" id="ARBA00022884"/>
    </source>
</evidence>
<feature type="compositionally biased region" description="Basic and acidic residues" evidence="3">
    <location>
        <begin position="105"/>
        <end position="125"/>
    </location>
</feature>
<evidence type="ECO:0000313" key="6">
    <source>
        <dbReference type="Proteomes" id="UP000825935"/>
    </source>
</evidence>
<sequence length="570" mass="64230">MQGTSSFSEALNSIFLTQAEGLSIFSNNAFRRSKLSNTEEQRISVKFPDACESEGCAQIRDSEAEQGKGERLAKKKKKQKKNEKLDEDTTTLTSFDDVKNKRKHSSQEDKEENHGKSPEEAYAAKEKKKLKGQLISLEESTVNGIKGKRNLEEEEKTIKRHKISSYRSSIPAIVSHEVQAANIVVDGSQTEKLSSKRKKNDSPDTKIKKKRRKLEDSIEDRYENKYLKDSEVMNDVHKPDSKDEEEKHTDLGLGTTFGNRKRIRDGEQTVEPTSEKYDTEEKLKRTIFVGNLPLSVKKKALIKEFSAYGAVESVRLRSVPLINTKIPRKGAIIKGQINDAINSQHAYVVFKEPASANAALAHNSKEFCGNHLRVDVAYAPRGTMNNQSAILYDPHRSIFVGNIPFDVKDEELYKTFHTGKSPEMGVEAIRVIRDPQTSASKGFAYVLFKTKAGALSFLSPGKRVKLRDRILRIRRVITSSKKQKDPGAFKRPRNVENVKNDQVPRKRAKLSASYQGIRASKEKQKLTGKKDGHGPSKSQSKAVPRAAGAKRKRAEKHQRGISRSKKIRRT</sequence>
<keyword evidence="6" id="KW-1185">Reference proteome</keyword>
<dbReference type="GO" id="GO:0009535">
    <property type="term" value="C:chloroplast thylakoid membrane"/>
    <property type="evidence" value="ECO:0007669"/>
    <property type="project" value="TreeGrafter"/>
</dbReference>
<dbReference type="OMA" id="CKGNDES"/>
<dbReference type="InterPro" id="IPR000504">
    <property type="entry name" value="RRM_dom"/>
</dbReference>
<dbReference type="CDD" id="cd12394">
    <property type="entry name" value="RRM1_RBM34"/>
    <property type="match status" value="1"/>
</dbReference>
<feature type="compositionally biased region" description="Basic and acidic residues" evidence="3">
    <location>
        <begin position="519"/>
        <end position="534"/>
    </location>
</feature>
<proteinExistence type="predicted"/>
<evidence type="ECO:0000256" key="2">
    <source>
        <dbReference type="PROSITE-ProRule" id="PRU00176"/>
    </source>
</evidence>
<feature type="domain" description="RRM" evidence="4">
    <location>
        <begin position="285"/>
        <end position="379"/>
    </location>
</feature>
<dbReference type="SMART" id="SM00360">
    <property type="entry name" value="RRM"/>
    <property type="match status" value="2"/>
</dbReference>
<dbReference type="PANTHER" id="PTHR48025">
    <property type="entry name" value="OS02G0815200 PROTEIN"/>
    <property type="match status" value="1"/>
</dbReference>
<dbReference type="AlphaFoldDB" id="A0A8T2QRL2"/>
<feature type="compositionally biased region" description="Basic residues" evidence="3">
    <location>
        <begin position="548"/>
        <end position="570"/>
    </location>
</feature>
<dbReference type="Pfam" id="PF00076">
    <property type="entry name" value="RRM_1"/>
    <property type="match status" value="2"/>
</dbReference>
<comment type="caution">
    <text evidence="5">The sequence shown here is derived from an EMBL/GenBank/DDBJ whole genome shotgun (WGS) entry which is preliminary data.</text>
</comment>
<dbReference type="InterPro" id="IPR035979">
    <property type="entry name" value="RBD_domain_sf"/>
</dbReference>
<feature type="region of interest" description="Disordered" evidence="3">
    <location>
        <begin position="61"/>
        <end position="133"/>
    </location>
</feature>
<name>A0A8T2QRL2_CERRI</name>
<dbReference type="EMBL" id="CM035437">
    <property type="protein sequence ID" value="KAH7286639.1"/>
    <property type="molecule type" value="Genomic_DNA"/>
</dbReference>
<dbReference type="Gene3D" id="3.30.70.330">
    <property type="match status" value="2"/>
</dbReference>
<feature type="domain" description="RRM" evidence="4">
    <location>
        <begin position="396"/>
        <end position="478"/>
    </location>
</feature>
<dbReference type="SUPFAM" id="SSF54928">
    <property type="entry name" value="RNA-binding domain, RBD"/>
    <property type="match status" value="2"/>
</dbReference>
<accession>A0A8T2QRL2</accession>